<protein>
    <submittedName>
        <fullName evidence="1">Uncharacterized protein</fullName>
    </submittedName>
</protein>
<evidence type="ECO:0000313" key="1">
    <source>
        <dbReference type="EMBL" id="GHA15163.1"/>
    </source>
</evidence>
<accession>A0A918RZC5</accession>
<dbReference type="AlphaFoldDB" id="A0A918RZC5"/>
<organism evidence="1 2">
    <name type="scientific">Devosia pacifica</name>
    <dbReference type="NCBI Taxonomy" id="1335967"/>
    <lineage>
        <taxon>Bacteria</taxon>
        <taxon>Pseudomonadati</taxon>
        <taxon>Pseudomonadota</taxon>
        <taxon>Alphaproteobacteria</taxon>
        <taxon>Hyphomicrobiales</taxon>
        <taxon>Devosiaceae</taxon>
        <taxon>Devosia</taxon>
    </lineage>
</organism>
<reference evidence="1" key="2">
    <citation type="submission" date="2020-09" db="EMBL/GenBank/DDBJ databases">
        <authorList>
            <person name="Sun Q."/>
            <person name="Kim S."/>
        </authorList>
    </citation>
    <scope>NUCLEOTIDE SEQUENCE</scope>
    <source>
        <strain evidence="1">KCTC 32437</strain>
    </source>
</reference>
<dbReference type="Proteomes" id="UP000646579">
    <property type="component" value="Unassembled WGS sequence"/>
</dbReference>
<sequence>MPIDLPIVTCAEEGGLYSPDRDPCAPIRIYMDGRVEDEVFKSKTGQLVREHYDAARLIEIVNAAEDNRSAGSV</sequence>
<name>A0A918RZC5_9HYPH</name>
<dbReference type="EMBL" id="BMZE01000001">
    <property type="protein sequence ID" value="GHA15163.1"/>
    <property type="molecule type" value="Genomic_DNA"/>
</dbReference>
<evidence type="ECO:0000313" key="2">
    <source>
        <dbReference type="Proteomes" id="UP000646579"/>
    </source>
</evidence>
<proteinExistence type="predicted"/>
<reference evidence="1" key="1">
    <citation type="journal article" date="2014" name="Int. J. Syst. Evol. Microbiol.">
        <title>Complete genome sequence of Corynebacterium casei LMG S-19264T (=DSM 44701T), isolated from a smear-ripened cheese.</title>
        <authorList>
            <consortium name="US DOE Joint Genome Institute (JGI-PGF)"/>
            <person name="Walter F."/>
            <person name="Albersmeier A."/>
            <person name="Kalinowski J."/>
            <person name="Ruckert C."/>
        </authorList>
    </citation>
    <scope>NUCLEOTIDE SEQUENCE</scope>
    <source>
        <strain evidence="1">KCTC 32437</strain>
    </source>
</reference>
<gene>
    <name evidence="1" type="ORF">GCM10007989_07400</name>
</gene>
<keyword evidence="2" id="KW-1185">Reference proteome</keyword>
<comment type="caution">
    <text evidence="1">The sequence shown here is derived from an EMBL/GenBank/DDBJ whole genome shotgun (WGS) entry which is preliminary data.</text>
</comment>